<dbReference type="GO" id="GO:0015421">
    <property type="term" value="F:ABC-type oligopeptide transporter activity"/>
    <property type="evidence" value="ECO:0007669"/>
    <property type="project" value="TreeGrafter"/>
</dbReference>
<feature type="domain" description="ABC transporter" evidence="8">
    <location>
        <begin position="334"/>
        <end position="563"/>
    </location>
</feature>
<feature type="transmembrane region" description="Helical" evidence="7">
    <location>
        <begin position="248"/>
        <end position="266"/>
    </location>
</feature>
<protein>
    <submittedName>
        <fullName evidence="10">Thiol reductant ABC exporter subunit CydC</fullName>
    </submittedName>
</protein>
<keyword evidence="2 7" id="KW-0812">Transmembrane</keyword>
<dbReference type="InterPro" id="IPR036640">
    <property type="entry name" value="ABC1_TM_sf"/>
</dbReference>
<accession>A0A4Q0VPB1</accession>
<comment type="caution">
    <text evidence="10">The sequence shown here is derived from an EMBL/GenBank/DDBJ whole genome shotgun (WGS) entry which is preliminary data.</text>
</comment>
<keyword evidence="4" id="KW-0067">ATP-binding</keyword>
<dbReference type="Gene3D" id="1.20.1560.10">
    <property type="entry name" value="ABC transporter type 1, transmembrane domain"/>
    <property type="match status" value="1"/>
</dbReference>
<dbReference type="GO" id="GO:0034775">
    <property type="term" value="P:glutathione transmembrane transport"/>
    <property type="evidence" value="ECO:0007669"/>
    <property type="project" value="InterPro"/>
</dbReference>
<dbReference type="PROSITE" id="PS00211">
    <property type="entry name" value="ABC_TRANSPORTER_1"/>
    <property type="match status" value="1"/>
</dbReference>
<dbReference type="InterPro" id="IPR003439">
    <property type="entry name" value="ABC_transporter-like_ATP-bd"/>
</dbReference>
<dbReference type="NCBIfam" id="TIGR02868">
    <property type="entry name" value="CydC"/>
    <property type="match status" value="1"/>
</dbReference>
<dbReference type="Pfam" id="PF00005">
    <property type="entry name" value="ABC_tran"/>
    <property type="match status" value="1"/>
</dbReference>
<evidence type="ECO:0000256" key="6">
    <source>
        <dbReference type="ARBA" id="ARBA00023136"/>
    </source>
</evidence>
<feature type="transmembrane region" description="Helical" evidence="7">
    <location>
        <begin position="272"/>
        <end position="300"/>
    </location>
</feature>
<keyword evidence="5 7" id="KW-1133">Transmembrane helix</keyword>
<dbReference type="Pfam" id="PF00664">
    <property type="entry name" value="ABC_membrane"/>
    <property type="match status" value="1"/>
</dbReference>
<organism evidence="10 11">
    <name type="scientific">Anaerobacillus alkaliphilus</name>
    <dbReference type="NCBI Taxonomy" id="1548597"/>
    <lineage>
        <taxon>Bacteria</taxon>
        <taxon>Bacillati</taxon>
        <taxon>Bacillota</taxon>
        <taxon>Bacilli</taxon>
        <taxon>Bacillales</taxon>
        <taxon>Bacillaceae</taxon>
        <taxon>Anaerobacillus</taxon>
    </lineage>
</organism>
<sequence length="570" mass="64271">MELRTVIKLIMSEKRDLLLSILFGFLAAISSVALFADSGYLISKAALLPPLYVLTMTIAFLKLFSVMRALSRYAERYFSHRATFTILSRLRTYFFNKLEPHAATIFHNYRSGDLLARIVGDVESLQHFFLRVYYPPVVMVAVFLVTLVFTLLFSPAITLVLFSGLIVTGFLLPFFFAQLQKQKKTIVREVRGRLSTETTELMQGFLDLKLYQKLQEREDQLVRTANSYLACQAASSKKALTSQALQQWVALFTTWLVVCLGAIFILEQKLDPVFLAMLVLIGLTVFETATPMAVFPIHFVDSKTAASRLFSVVNEKENSKDSNNSIETDTIPSIEVKNLSYQFPGSSRPTLKNVNCTIPAGSKTALVGPSGSGKSTFLGILLKFYDDYQGEIRIAGQQFSKLDEEVLWKAVNPVLQSNHYFYGTVRENLQIAKESASDGEMKTVLAKVYLDNLSLDSLILEKGENLSGGEKQRLALARAMLKGSHLWLLDEPTSSLDAITEKQIIDEIFTEYADDTMVFVSHRLYGLEKFDQILVMEAGEIIEAGTYEQLMNKKGYFYELKQIESRLFYA</sequence>
<evidence type="ECO:0000256" key="1">
    <source>
        <dbReference type="ARBA" id="ARBA00004651"/>
    </source>
</evidence>
<keyword evidence="11" id="KW-1185">Reference proteome</keyword>
<comment type="subcellular location">
    <subcellularLocation>
        <location evidence="1">Cell membrane</location>
        <topology evidence="1">Multi-pass membrane protein</topology>
    </subcellularLocation>
</comment>
<name>A0A4Q0VPB1_9BACI</name>
<evidence type="ECO:0000256" key="7">
    <source>
        <dbReference type="SAM" id="Phobius"/>
    </source>
</evidence>
<dbReference type="RefSeq" id="WP_129079255.1">
    <property type="nucleotide sequence ID" value="NZ_QOUX01000046.1"/>
</dbReference>
<evidence type="ECO:0000313" key="11">
    <source>
        <dbReference type="Proteomes" id="UP000290649"/>
    </source>
</evidence>
<feature type="transmembrane region" description="Helical" evidence="7">
    <location>
        <begin position="159"/>
        <end position="179"/>
    </location>
</feature>
<evidence type="ECO:0000256" key="5">
    <source>
        <dbReference type="ARBA" id="ARBA00022989"/>
    </source>
</evidence>
<dbReference type="AlphaFoldDB" id="A0A4Q0VPB1"/>
<keyword evidence="6 7" id="KW-0472">Membrane</keyword>
<dbReference type="InterPro" id="IPR039421">
    <property type="entry name" value="Type_1_exporter"/>
</dbReference>
<dbReference type="GO" id="GO:0016887">
    <property type="term" value="F:ATP hydrolysis activity"/>
    <property type="evidence" value="ECO:0007669"/>
    <property type="project" value="InterPro"/>
</dbReference>
<gene>
    <name evidence="10" type="primary">cydC</name>
    <name evidence="10" type="ORF">DS745_16175</name>
</gene>
<dbReference type="GO" id="GO:0005524">
    <property type="term" value="F:ATP binding"/>
    <property type="evidence" value="ECO:0007669"/>
    <property type="project" value="UniProtKB-KW"/>
</dbReference>
<feature type="transmembrane region" description="Helical" evidence="7">
    <location>
        <begin position="132"/>
        <end position="153"/>
    </location>
</feature>
<dbReference type="InterPro" id="IPR014223">
    <property type="entry name" value="ABC_CydC/D"/>
</dbReference>
<dbReference type="InterPro" id="IPR017871">
    <property type="entry name" value="ABC_transporter-like_CS"/>
</dbReference>
<dbReference type="PROSITE" id="PS50893">
    <property type="entry name" value="ABC_TRANSPORTER_2"/>
    <property type="match status" value="1"/>
</dbReference>
<dbReference type="OrthoDB" id="9802264at2"/>
<keyword evidence="3" id="KW-0547">Nucleotide-binding</keyword>
<dbReference type="SUPFAM" id="SSF52540">
    <property type="entry name" value="P-loop containing nucleoside triphosphate hydrolases"/>
    <property type="match status" value="1"/>
</dbReference>
<dbReference type="Gene3D" id="3.40.50.300">
    <property type="entry name" value="P-loop containing nucleotide triphosphate hydrolases"/>
    <property type="match status" value="1"/>
</dbReference>
<evidence type="ECO:0000256" key="2">
    <source>
        <dbReference type="ARBA" id="ARBA00022692"/>
    </source>
</evidence>
<evidence type="ECO:0000256" key="4">
    <source>
        <dbReference type="ARBA" id="ARBA00022840"/>
    </source>
</evidence>
<dbReference type="SMART" id="SM00382">
    <property type="entry name" value="AAA"/>
    <property type="match status" value="1"/>
</dbReference>
<evidence type="ECO:0000256" key="3">
    <source>
        <dbReference type="ARBA" id="ARBA00022741"/>
    </source>
</evidence>
<dbReference type="Proteomes" id="UP000290649">
    <property type="component" value="Unassembled WGS sequence"/>
</dbReference>
<dbReference type="PROSITE" id="PS50929">
    <property type="entry name" value="ABC_TM1F"/>
    <property type="match status" value="1"/>
</dbReference>
<dbReference type="SUPFAM" id="SSF90123">
    <property type="entry name" value="ABC transporter transmembrane region"/>
    <property type="match status" value="1"/>
</dbReference>
<dbReference type="CDD" id="cd18585">
    <property type="entry name" value="ABC_6TM_CydC"/>
    <property type="match status" value="1"/>
</dbReference>
<dbReference type="InterPro" id="IPR027417">
    <property type="entry name" value="P-loop_NTPase"/>
</dbReference>
<feature type="transmembrane region" description="Helical" evidence="7">
    <location>
        <begin position="51"/>
        <end position="71"/>
    </location>
</feature>
<dbReference type="InterPro" id="IPR003593">
    <property type="entry name" value="AAA+_ATPase"/>
</dbReference>
<dbReference type="CDD" id="cd03228">
    <property type="entry name" value="ABCC_MRP_Like"/>
    <property type="match status" value="1"/>
</dbReference>
<reference evidence="10 11" key="1">
    <citation type="journal article" date="2019" name="Int. J. Syst. Evol. Microbiol.">
        <title>Anaerobacillus alkaliphilus sp. nov., a novel alkaliphilic and moderately halophilic bacterium.</title>
        <authorList>
            <person name="Borsodi A.K."/>
            <person name="Aszalos J.M."/>
            <person name="Bihari P."/>
            <person name="Nagy I."/>
            <person name="Schumann P."/>
            <person name="Sproer C."/>
            <person name="Kovacs A.L."/>
            <person name="Boka K."/>
            <person name="Dobosy P."/>
            <person name="Ovari M."/>
            <person name="Szili-Kovacs T."/>
            <person name="Toth E."/>
        </authorList>
    </citation>
    <scope>NUCLEOTIDE SEQUENCE [LARGE SCALE GENOMIC DNA]</scope>
    <source>
        <strain evidence="10 11">B16-10</strain>
    </source>
</reference>
<evidence type="ECO:0000259" key="9">
    <source>
        <dbReference type="PROSITE" id="PS50929"/>
    </source>
</evidence>
<feature type="domain" description="ABC transmembrane type-1" evidence="9">
    <location>
        <begin position="18"/>
        <end position="287"/>
    </location>
</feature>
<dbReference type="GO" id="GO:0045454">
    <property type="term" value="P:cell redox homeostasis"/>
    <property type="evidence" value="ECO:0007669"/>
    <property type="project" value="InterPro"/>
</dbReference>
<dbReference type="PANTHER" id="PTHR43394:SF1">
    <property type="entry name" value="ATP-BINDING CASSETTE SUB-FAMILY B MEMBER 10, MITOCHONDRIAL"/>
    <property type="match status" value="1"/>
</dbReference>
<proteinExistence type="predicted"/>
<dbReference type="GO" id="GO:0005886">
    <property type="term" value="C:plasma membrane"/>
    <property type="evidence" value="ECO:0007669"/>
    <property type="project" value="UniProtKB-SubCell"/>
</dbReference>
<dbReference type="InterPro" id="IPR011527">
    <property type="entry name" value="ABC1_TM_dom"/>
</dbReference>
<dbReference type="PANTHER" id="PTHR43394">
    <property type="entry name" value="ATP-DEPENDENT PERMEASE MDL1, MITOCHONDRIAL"/>
    <property type="match status" value="1"/>
</dbReference>
<evidence type="ECO:0000313" key="10">
    <source>
        <dbReference type="EMBL" id="RXI97891.1"/>
    </source>
</evidence>
<evidence type="ECO:0000259" key="8">
    <source>
        <dbReference type="PROSITE" id="PS50893"/>
    </source>
</evidence>
<dbReference type="EMBL" id="QOUX01000046">
    <property type="protein sequence ID" value="RXI97891.1"/>
    <property type="molecule type" value="Genomic_DNA"/>
</dbReference>